<evidence type="ECO:0000256" key="1">
    <source>
        <dbReference type="ARBA" id="ARBA00022723"/>
    </source>
</evidence>
<comment type="caution">
    <text evidence="6">The sequence shown here is derived from an EMBL/GenBank/DDBJ whole genome shotgun (WGS) entry which is preliminary data.</text>
</comment>
<evidence type="ECO:0000256" key="3">
    <source>
        <dbReference type="ARBA" id="ARBA00022833"/>
    </source>
</evidence>
<dbReference type="EC" id="3.5.4.28" evidence="4"/>
<gene>
    <name evidence="4" type="primary">mtaD</name>
    <name evidence="6" type="ORF">VF724_06460</name>
</gene>
<dbReference type="InterPro" id="IPR032466">
    <property type="entry name" value="Metal_Hydrolase"/>
</dbReference>
<dbReference type="RefSeq" id="WP_371753423.1">
    <property type="nucleotide sequence ID" value="NZ_JAYJLD010000007.1"/>
</dbReference>
<feature type="binding site" evidence="4">
    <location>
        <position position="67"/>
    </location>
    <ligand>
        <name>Zn(2+)</name>
        <dbReference type="ChEBI" id="CHEBI:29105"/>
    </ligand>
</feature>
<comment type="catalytic activity">
    <reaction evidence="4">
        <text>S-adenosyl-L-homocysteine + H2O + H(+) = S-inosyl-L-homocysteine + NH4(+)</text>
        <dbReference type="Rhea" id="RHEA:20716"/>
        <dbReference type="ChEBI" id="CHEBI:15377"/>
        <dbReference type="ChEBI" id="CHEBI:15378"/>
        <dbReference type="ChEBI" id="CHEBI:28938"/>
        <dbReference type="ChEBI" id="CHEBI:57856"/>
        <dbReference type="ChEBI" id="CHEBI:57985"/>
        <dbReference type="EC" id="3.5.4.28"/>
    </reaction>
</comment>
<comment type="cofactor">
    <cofactor evidence="4">
        <name>Zn(2+)</name>
        <dbReference type="ChEBI" id="CHEBI:29105"/>
    </cofactor>
    <text evidence="4">Binds 1 zinc ion per subunit.</text>
</comment>
<evidence type="ECO:0000313" key="7">
    <source>
        <dbReference type="Proteomes" id="UP001310386"/>
    </source>
</evidence>
<feature type="binding site" evidence="4">
    <location>
        <position position="65"/>
    </location>
    <ligand>
        <name>Zn(2+)</name>
        <dbReference type="ChEBI" id="CHEBI:29105"/>
    </ligand>
</feature>
<dbReference type="EMBL" id="JAYJLD010000007">
    <property type="protein sequence ID" value="MEB3101305.1"/>
    <property type="molecule type" value="Genomic_DNA"/>
</dbReference>
<feature type="binding site" evidence="4">
    <location>
        <position position="185"/>
    </location>
    <ligand>
        <name>substrate</name>
    </ligand>
</feature>
<reference evidence="6" key="1">
    <citation type="submission" date="2023-12" db="EMBL/GenBank/DDBJ databases">
        <title>Fervidustalea candida gen. nov., sp. nov., a novel member of the family Paenibacillaceae isolated from a geothermal area.</title>
        <authorList>
            <person name="Li W.-J."/>
            <person name="Jiao J.-Y."/>
            <person name="Chen Y."/>
        </authorList>
    </citation>
    <scope>NUCLEOTIDE SEQUENCE</scope>
    <source>
        <strain evidence="6">SYSU GA230002</strain>
    </source>
</reference>
<comment type="catalytic activity">
    <reaction evidence="4">
        <text>S-methyl-5'-thioadenosine + H2O + H(+) = S-methyl-5'-thioinosine + NH4(+)</text>
        <dbReference type="Rhea" id="RHEA:25025"/>
        <dbReference type="ChEBI" id="CHEBI:15377"/>
        <dbReference type="ChEBI" id="CHEBI:15378"/>
        <dbReference type="ChEBI" id="CHEBI:17509"/>
        <dbReference type="ChEBI" id="CHEBI:28938"/>
        <dbReference type="ChEBI" id="CHEBI:48595"/>
        <dbReference type="EC" id="3.5.4.31"/>
    </reaction>
</comment>
<dbReference type="EC" id="3.5.4.31" evidence="4"/>
<keyword evidence="1 4" id="KW-0479">Metal-binding</keyword>
<feature type="binding site" evidence="4">
    <location>
        <position position="300"/>
    </location>
    <ligand>
        <name>Zn(2+)</name>
        <dbReference type="ChEBI" id="CHEBI:29105"/>
    </ligand>
</feature>
<keyword evidence="2 4" id="KW-0378">Hydrolase</keyword>
<dbReference type="SUPFAM" id="SSF51338">
    <property type="entry name" value="Composite domain of metallo-dependent hydrolases"/>
    <property type="match status" value="1"/>
</dbReference>
<dbReference type="HAMAP" id="MF_01281">
    <property type="entry name" value="MTA_SAH_deamin"/>
    <property type="match status" value="1"/>
</dbReference>
<keyword evidence="3 4" id="KW-0862">Zinc</keyword>
<dbReference type="InterPro" id="IPR006680">
    <property type="entry name" value="Amidohydro-rel"/>
</dbReference>
<proteinExistence type="inferred from homology"/>
<dbReference type="PANTHER" id="PTHR43794">
    <property type="entry name" value="AMINOHYDROLASE SSNA-RELATED"/>
    <property type="match status" value="1"/>
</dbReference>
<evidence type="ECO:0000256" key="2">
    <source>
        <dbReference type="ARBA" id="ARBA00022801"/>
    </source>
</evidence>
<sequence length="430" mass="47428">MKKTLIANGTFITMNNAQAVARGYMAVEGTRISYIGEQMPGLKEDYDEVVDGSGKMYLPGLVNTHGHAAMSLLRGYADDLALKVWLEDKMWPIEAKFTERDVRWGSLLSMLEMLKGGTTCFVDMYDKMDEVARAVEESGMRACLTRGMIGFPVEMQAAKLKEAVDFAQNWHGQAEGRITAMMSPHSAYTCPPEFIERVVQAAHDLQLPIHTHMSETLREVKENEQQYGLRPVAHLEKLGVFSRPCLVAHAVHLTDDEIETLQRHDVRVSHNPGSNLKLASGIARVPDLLNYGITVSLGTDSAASNNNLDMFEEIRLAALLHKGVSGDPTAVPAVEALRMGTINGARSILLDDVGILQAGMKADFIGLSLDKPHFQPQTDLLSHLVYSASAQDVEDVWVDGRQVVRGGECLTLDEEKILYEAGKCFERLTS</sequence>
<evidence type="ECO:0000313" key="6">
    <source>
        <dbReference type="EMBL" id="MEB3101305.1"/>
    </source>
</evidence>
<feature type="binding site" evidence="4">
    <location>
        <position position="215"/>
    </location>
    <ligand>
        <name>substrate</name>
    </ligand>
</feature>
<dbReference type="CDD" id="cd01298">
    <property type="entry name" value="ATZ_TRZ_like"/>
    <property type="match status" value="1"/>
</dbReference>
<dbReference type="InterPro" id="IPR023512">
    <property type="entry name" value="Deaminase_MtaD/DadD"/>
</dbReference>
<dbReference type="InterPro" id="IPR011059">
    <property type="entry name" value="Metal-dep_hydrolase_composite"/>
</dbReference>
<comment type="similarity">
    <text evidence="4">Belongs to the metallo-dependent hydrolases superfamily. MTA/SAH deaminase family.</text>
</comment>
<feature type="binding site" evidence="4">
    <location>
        <position position="94"/>
    </location>
    <ligand>
        <name>substrate</name>
    </ligand>
</feature>
<dbReference type="Proteomes" id="UP001310386">
    <property type="component" value="Unassembled WGS sequence"/>
</dbReference>
<feature type="binding site" evidence="4">
    <location>
        <position position="212"/>
    </location>
    <ligand>
        <name>Zn(2+)</name>
        <dbReference type="ChEBI" id="CHEBI:29105"/>
    </ligand>
</feature>
<organism evidence="6 7">
    <name type="scientific">Ferviditalea candida</name>
    <dbReference type="NCBI Taxonomy" id="3108399"/>
    <lineage>
        <taxon>Bacteria</taxon>
        <taxon>Bacillati</taxon>
        <taxon>Bacillota</taxon>
        <taxon>Bacilli</taxon>
        <taxon>Bacillales</taxon>
        <taxon>Paenibacillaceae</taxon>
        <taxon>Ferviditalea</taxon>
    </lineage>
</organism>
<feature type="binding site" evidence="4">
    <location>
        <position position="146"/>
    </location>
    <ligand>
        <name>substrate</name>
    </ligand>
</feature>
<evidence type="ECO:0000259" key="5">
    <source>
        <dbReference type="Pfam" id="PF01979"/>
    </source>
</evidence>
<feature type="binding site" evidence="4">
    <location>
        <position position="300"/>
    </location>
    <ligand>
        <name>substrate</name>
    </ligand>
</feature>
<dbReference type="Gene3D" id="2.30.40.10">
    <property type="entry name" value="Urease, subunit C, domain 1"/>
    <property type="match status" value="1"/>
</dbReference>
<name>A0ABU5ZFM6_9BACL</name>
<comment type="function">
    <text evidence="4">Catalyzes the deamination of 5-methylthioadenosine and S-adenosyl-L-homocysteine into 5-methylthioinosine and S-inosyl-L-homocysteine, respectively. Is also able to deaminate adenosine.</text>
</comment>
<accession>A0ABU5ZFM6</accession>
<evidence type="ECO:0000256" key="4">
    <source>
        <dbReference type="HAMAP-Rule" id="MF_01281"/>
    </source>
</evidence>
<dbReference type="SUPFAM" id="SSF51556">
    <property type="entry name" value="Metallo-dependent hydrolases"/>
    <property type="match status" value="1"/>
</dbReference>
<keyword evidence="7" id="KW-1185">Reference proteome</keyword>
<dbReference type="Gene3D" id="3.20.20.140">
    <property type="entry name" value="Metal-dependent hydrolases"/>
    <property type="match status" value="1"/>
</dbReference>
<dbReference type="InterPro" id="IPR050287">
    <property type="entry name" value="MTA/SAH_deaminase"/>
</dbReference>
<feature type="domain" description="Amidohydrolase-related" evidence="5">
    <location>
        <begin position="57"/>
        <end position="403"/>
    </location>
</feature>
<protein>
    <recommendedName>
        <fullName evidence="4">5-methylthioadenosine/S-adenosylhomocysteine deaminase</fullName>
        <shortName evidence="4">MTA/SAH deaminase</shortName>
        <ecNumber evidence="4">3.5.4.28</ecNumber>
        <ecNumber evidence="4">3.5.4.31</ecNumber>
    </recommendedName>
</protein>
<dbReference type="PANTHER" id="PTHR43794:SF11">
    <property type="entry name" value="AMIDOHYDROLASE-RELATED DOMAIN-CONTAINING PROTEIN"/>
    <property type="match status" value="1"/>
</dbReference>
<comment type="caution">
    <text evidence="4">Lacks conserved residue(s) required for the propagation of feature annotation.</text>
</comment>
<dbReference type="Pfam" id="PF01979">
    <property type="entry name" value="Amidohydro_1"/>
    <property type="match status" value="1"/>
</dbReference>